<gene>
    <name evidence="4" type="ORF">OSB04_012811</name>
</gene>
<feature type="transmembrane region" description="Helical" evidence="1">
    <location>
        <begin position="656"/>
        <end position="680"/>
    </location>
</feature>
<dbReference type="EMBL" id="JARYMX010000003">
    <property type="protein sequence ID" value="KAJ9558197.1"/>
    <property type="molecule type" value="Genomic_DNA"/>
</dbReference>
<dbReference type="AlphaFoldDB" id="A0AA38WEX6"/>
<organism evidence="4 5">
    <name type="scientific">Centaurea solstitialis</name>
    <name type="common">yellow star-thistle</name>
    <dbReference type="NCBI Taxonomy" id="347529"/>
    <lineage>
        <taxon>Eukaryota</taxon>
        <taxon>Viridiplantae</taxon>
        <taxon>Streptophyta</taxon>
        <taxon>Embryophyta</taxon>
        <taxon>Tracheophyta</taxon>
        <taxon>Spermatophyta</taxon>
        <taxon>Magnoliopsida</taxon>
        <taxon>eudicotyledons</taxon>
        <taxon>Gunneridae</taxon>
        <taxon>Pentapetalae</taxon>
        <taxon>asterids</taxon>
        <taxon>campanulids</taxon>
        <taxon>Asterales</taxon>
        <taxon>Asteraceae</taxon>
        <taxon>Carduoideae</taxon>
        <taxon>Cardueae</taxon>
        <taxon>Centaureinae</taxon>
        <taxon>Centaurea</taxon>
    </lineage>
</organism>
<dbReference type="SUPFAM" id="SSF48403">
    <property type="entry name" value="Ankyrin repeat"/>
    <property type="match status" value="1"/>
</dbReference>
<feature type="domain" description="PGG" evidence="2">
    <location>
        <begin position="609"/>
        <end position="721"/>
    </location>
</feature>
<reference evidence="4" key="1">
    <citation type="submission" date="2023-03" db="EMBL/GenBank/DDBJ databases">
        <title>Chromosome-scale reference genome and RAD-based genetic map of yellow starthistle (Centaurea solstitialis) reveal putative structural variation and QTLs associated with invader traits.</title>
        <authorList>
            <person name="Reatini B."/>
            <person name="Cang F.A."/>
            <person name="Jiang Q."/>
            <person name="Mckibben M.T.W."/>
            <person name="Barker M.S."/>
            <person name="Rieseberg L.H."/>
            <person name="Dlugosch K.M."/>
        </authorList>
    </citation>
    <scope>NUCLEOTIDE SEQUENCE</scope>
    <source>
        <strain evidence="4">CAN-66</strain>
        <tissue evidence="4">Leaf</tissue>
    </source>
</reference>
<proteinExistence type="predicted"/>
<dbReference type="InterPro" id="IPR036770">
    <property type="entry name" value="Ankyrin_rpt-contain_sf"/>
</dbReference>
<dbReference type="InterPro" id="IPR026961">
    <property type="entry name" value="PGG_dom"/>
</dbReference>
<evidence type="ECO:0000259" key="2">
    <source>
        <dbReference type="Pfam" id="PF13962"/>
    </source>
</evidence>
<dbReference type="Gene3D" id="1.25.40.20">
    <property type="entry name" value="Ankyrin repeat-containing domain"/>
    <property type="match status" value="1"/>
</dbReference>
<feature type="transmembrane region" description="Helical" evidence="1">
    <location>
        <begin position="701"/>
        <end position="723"/>
    </location>
</feature>
<comment type="caution">
    <text evidence="4">The sequence shown here is derived from an EMBL/GenBank/DDBJ whole genome shotgun (WGS) entry which is preliminary data.</text>
</comment>
<evidence type="ECO:0000256" key="1">
    <source>
        <dbReference type="SAM" id="Phobius"/>
    </source>
</evidence>
<keyword evidence="1" id="KW-1133">Transmembrane helix</keyword>
<dbReference type="PANTHER" id="PTHR24177">
    <property type="entry name" value="CASKIN"/>
    <property type="match status" value="1"/>
</dbReference>
<dbReference type="GO" id="GO:0016020">
    <property type="term" value="C:membrane"/>
    <property type="evidence" value="ECO:0007669"/>
    <property type="project" value="TreeGrafter"/>
</dbReference>
<protein>
    <recommendedName>
        <fullName evidence="6">PGG domain-containing protein</fullName>
    </recommendedName>
</protein>
<accession>A0AA38WEX6</accession>
<evidence type="ECO:0000313" key="4">
    <source>
        <dbReference type="EMBL" id="KAJ9558197.1"/>
    </source>
</evidence>
<feature type="domain" description="Retrotransposon Copia-like N-terminal" evidence="3">
    <location>
        <begin position="36"/>
        <end position="74"/>
    </location>
</feature>
<evidence type="ECO:0008006" key="6">
    <source>
        <dbReference type="Google" id="ProtNLM"/>
    </source>
</evidence>
<dbReference type="Proteomes" id="UP001172457">
    <property type="component" value="Chromosome 3"/>
</dbReference>
<keyword evidence="1" id="KW-0472">Membrane</keyword>
<feature type="transmembrane region" description="Helical" evidence="1">
    <location>
        <begin position="618"/>
        <end position="636"/>
    </location>
</feature>
<evidence type="ECO:0000313" key="5">
    <source>
        <dbReference type="Proteomes" id="UP001172457"/>
    </source>
</evidence>
<keyword evidence="1" id="KW-0812">Transmembrane</keyword>
<dbReference type="PANTHER" id="PTHR24177:SF467">
    <property type="entry name" value="PGG DOMAIN, RETROTRANSPOSON COPIA-LIKE PROTEIN"/>
    <property type="match status" value="1"/>
</dbReference>
<name>A0AA38WEX6_9ASTR</name>
<dbReference type="Pfam" id="PF14244">
    <property type="entry name" value="Retrotran_gag_3"/>
    <property type="match status" value="1"/>
</dbReference>
<feature type="transmembrane region" description="Helical" evidence="1">
    <location>
        <begin position="729"/>
        <end position="748"/>
    </location>
</feature>
<dbReference type="Pfam" id="PF13962">
    <property type="entry name" value="PGG"/>
    <property type="match status" value="1"/>
</dbReference>
<keyword evidence="5" id="KW-1185">Reference proteome</keyword>
<sequence length="775" mass="88101">MLTVDFRRGGWIHKNGVSTRPGYYPYPSHVNTSSYVSVKLSGTNDTNYLMWKAQMMCLVQSHDMVGFIDGTLKPRKPNVNSKKKANTILRRIILEADYYQEWKRSDSLVKGWIFGSLSQRVLVKVVGLDTSHDVWKKLETTMTNKINNNNIINGPNSNNVDNNTINKSTRSKDKAHYIELYRAIRSDDWAKAQEIFHTDKDALTAEIDFDGHCAIHLGNALHFAAMVDNAQAAKMLVEKNPCLLFTVDDETCLPIHRAILNNHKTSFEYLLDVSKEHIRLCETETYLSPFEGKIGASLITAVIDAGHFGSRENLKEMKTEEYPHSPPCGPYALVHTDDAYNLIMEFPDMARTKDGNNIPLKSIASKWDAYLSGTQYNFYQIFLYSYIPTGKDCFDGANMIDDIEKQDTYNVKRRSIYVKFWEVILLHVPHIKRLQEQKVKHHQALRLLMCICEELGKNSYCDHVTHYCDAITQALDNDIPEAIEAMTKYFPEAIWTTTCGSNISQYAITKRCEKVYNFLVHKLDGKNLYRNCFDKEGNNLLHLAGLLAPIEKLNLISGSALQMQRELQWFEEVKKFVHPSNWDLKNGKALTPIMVFRREHEALRQNGEAWMKKAADSYMITAALIITIAFAAAITVPCGNNSDTGKAICATQASFIIFAVSDSISLFTSTTSLLLFLSILTARYRDEDFLYRLPNRLMFGLVMLFLSVTSMIIAFSATLYLLFGEGKPWILIPIAALTCLPIASFVRLQFPLLVELISSTYGHGIFAKHSDHRNK</sequence>
<dbReference type="InterPro" id="IPR029472">
    <property type="entry name" value="Copia-like_N"/>
</dbReference>
<evidence type="ECO:0000259" key="3">
    <source>
        <dbReference type="Pfam" id="PF14244"/>
    </source>
</evidence>